<feature type="transmembrane region" description="Helical" evidence="1">
    <location>
        <begin position="55"/>
        <end position="72"/>
    </location>
</feature>
<dbReference type="Proteomes" id="UP001597118">
    <property type="component" value="Unassembled WGS sequence"/>
</dbReference>
<evidence type="ECO:0000256" key="1">
    <source>
        <dbReference type="SAM" id="Phobius"/>
    </source>
</evidence>
<keyword evidence="1" id="KW-1133">Transmembrane helix</keyword>
<keyword evidence="1" id="KW-0812">Transmembrane</keyword>
<reference evidence="3" key="1">
    <citation type="journal article" date="2019" name="Int. J. Syst. Evol. Microbiol.">
        <title>The Global Catalogue of Microorganisms (GCM) 10K type strain sequencing project: providing services to taxonomists for standard genome sequencing and annotation.</title>
        <authorList>
            <consortium name="The Broad Institute Genomics Platform"/>
            <consortium name="The Broad Institute Genome Sequencing Center for Infectious Disease"/>
            <person name="Wu L."/>
            <person name="Ma J."/>
        </authorList>
    </citation>
    <scope>NUCLEOTIDE SEQUENCE [LARGE SCALE GENOMIC DNA]</scope>
    <source>
        <strain evidence="3">CCUG 53762</strain>
    </source>
</reference>
<feature type="transmembrane region" description="Helical" evidence="1">
    <location>
        <begin position="84"/>
        <end position="102"/>
    </location>
</feature>
<dbReference type="RefSeq" id="WP_379664328.1">
    <property type="nucleotide sequence ID" value="NZ_JBHUDG010000051.1"/>
</dbReference>
<sequence>MVKNLPNEDIVNSIDSNRLILTNKRLMYYDNINYQSIRVKDVRFISYGVKRFPKIIYYTFIICSLLLLFIGLDNSTKGYSNDDDLFFVVVVFIVGLFIYLFYTRKTLKVGTAGGFINVNLQGIGRGYVEEFIGQIENEIDKHNY</sequence>
<organism evidence="2 3">
    <name type="scientific">Pseudopedobacter beijingensis</name>
    <dbReference type="NCBI Taxonomy" id="1207056"/>
    <lineage>
        <taxon>Bacteria</taxon>
        <taxon>Pseudomonadati</taxon>
        <taxon>Bacteroidota</taxon>
        <taxon>Sphingobacteriia</taxon>
        <taxon>Sphingobacteriales</taxon>
        <taxon>Sphingobacteriaceae</taxon>
        <taxon>Pseudopedobacter</taxon>
    </lineage>
</organism>
<proteinExistence type="predicted"/>
<keyword evidence="1" id="KW-0472">Membrane</keyword>
<gene>
    <name evidence="2" type="ORF">ACFSAH_19195</name>
</gene>
<evidence type="ECO:0000313" key="3">
    <source>
        <dbReference type="Proteomes" id="UP001597118"/>
    </source>
</evidence>
<protein>
    <submittedName>
        <fullName evidence="2">Uncharacterized protein</fullName>
    </submittedName>
</protein>
<dbReference type="EMBL" id="JBHUDG010000051">
    <property type="protein sequence ID" value="MFD1632006.1"/>
    <property type="molecule type" value="Genomic_DNA"/>
</dbReference>
<comment type="caution">
    <text evidence="2">The sequence shown here is derived from an EMBL/GenBank/DDBJ whole genome shotgun (WGS) entry which is preliminary data.</text>
</comment>
<name>A0ABW4IGV7_9SPHI</name>
<accession>A0ABW4IGV7</accession>
<evidence type="ECO:0000313" key="2">
    <source>
        <dbReference type="EMBL" id="MFD1632006.1"/>
    </source>
</evidence>
<keyword evidence="3" id="KW-1185">Reference proteome</keyword>